<dbReference type="Pfam" id="PF12008">
    <property type="entry name" value="EcoR124_C"/>
    <property type="match status" value="1"/>
</dbReference>
<protein>
    <submittedName>
        <fullName evidence="2">Type I restriction enzyme, R subunit</fullName>
    </submittedName>
</protein>
<name>A0A1H3B9I0_ACIFE</name>
<evidence type="ECO:0000313" key="3">
    <source>
        <dbReference type="Proteomes" id="UP000182379"/>
    </source>
</evidence>
<dbReference type="AlphaFoldDB" id="A0A1H3B9I0"/>
<comment type="caution">
    <text evidence="2">The sequence shown here is derived from an EMBL/GenBank/DDBJ whole genome shotgun (WGS) entry which is preliminary data.</text>
</comment>
<dbReference type="Gene3D" id="1.20.58.910">
    <property type="match status" value="1"/>
</dbReference>
<gene>
    <name evidence="2" type="ORF">SAMN05216495_1362</name>
</gene>
<evidence type="ECO:0000313" key="2">
    <source>
        <dbReference type="EMBL" id="SDX38680.1"/>
    </source>
</evidence>
<organism evidence="2 3">
    <name type="scientific">Acidaminococcus fermentans</name>
    <dbReference type="NCBI Taxonomy" id="905"/>
    <lineage>
        <taxon>Bacteria</taxon>
        <taxon>Bacillati</taxon>
        <taxon>Bacillota</taxon>
        <taxon>Negativicutes</taxon>
        <taxon>Acidaminococcales</taxon>
        <taxon>Acidaminococcaceae</taxon>
        <taxon>Acidaminococcus</taxon>
    </lineage>
</organism>
<dbReference type="EMBL" id="FNOP01000036">
    <property type="protein sequence ID" value="SDX38680.1"/>
    <property type="molecule type" value="Genomic_DNA"/>
</dbReference>
<sequence length="312" mass="36585">MTFQVPAHFKRAVDHAMKLYSMGGGSYVQAPTWEEAEETFKESLRQLRKVAPTPEAVDGLTPKGKIQFLKAYRDFDDAYSDLQVYSEYQERNLERDYHITEQDIEDYNGKFVNVKEELKKDPAGGDDPDINLAISYDLRCWHRDQIDEDYILKLMEATRTDETALIIAQDTRTKRIIKEINEEIARFRKTNPARAEILEGIWKEYQDNPSMFINQNFADVMNNRVRAKVKGLVDDFAKEWCVEPGALEFFIETYDVNKDPHEKQVNQDALKKASNIREYRKTHPNIGLKYWGLLLENIRKLYVEKLQKLLEC</sequence>
<evidence type="ECO:0000259" key="1">
    <source>
        <dbReference type="Pfam" id="PF12008"/>
    </source>
</evidence>
<feature type="domain" description="Type I restriction enzyme R protein C-terminal" evidence="1">
    <location>
        <begin position="30"/>
        <end position="283"/>
    </location>
</feature>
<accession>A0A1H3B9I0</accession>
<reference evidence="2 3" key="1">
    <citation type="submission" date="2016-10" db="EMBL/GenBank/DDBJ databases">
        <authorList>
            <person name="Varghese N."/>
            <person name="Submissions S."/>
        </authorList>
    </citation>
    <scope>NUCLEOTIDE SEQUENCE [LARGE SCALE GENOMIC DNA]</scope>
    <source>
        <strain evidence="2 3">WCC6</strain>
    </source>
</reference>
<dbReference type="InterPro" id="IPR022625">
    <property type="entry name" value="TypeI_RM_Rsu_C"/>
</dbReference>
<proteinExistence type="predicted"/>
<dbReference type="Proteomes" id="UP000182379">
    <property type="component" value="Unassembled WGS sequence"/>
</dbReference>